<dbReference type="AlphaFoldDB" id="A0A428N6C3"/>
<evidence type="ECO:0000313" key="11">
    <source>
        <dbReference type="EMBL" id="RSL34043.1"/>
    </source>
</evidence>
<reference evidence="11 12" key="1">
    <citation type="submission" date="2018-10" db="EMBL/GenBank/DDBJ databases">
        <title>Draft genome sequence of Bacillus salarius IM0101, isolated from a hypersaline soil in Inner Mongolia, China.</title>
        <authorList>
            <person name="Yamprayoonswat W."/>
            <person name="Boonvisut S."/>
            <person name="Jumpathong W."/>
            <person name="Sittihan S."/>
            <person name="Ruangsuj P."/>
            <person name="Wanthongcharoen S."/>
            <person name="Thongpramul N."/>
            <person name="Pimmason S."/>
            <person name="Yu B."/>
            <person name="Yasawong M."/>
        </authorList>
    </citation>
    <scope>NUCLEOTIDE SEQUENCE [LARGE SCALE GENOMIC DNA]</scope>
    <source>
        <strain evidence="11 12">IM0101</strain>
    </source>
</reference>
<dbReference type="PROSITE" id="PS50968">
    <property type="entry name" value="BIOTINYL_LIPOYL"/>
    <property type="match status" value="1"/>
</dbReference>
<dbReference type="InterPro" id="IPR014084">
    <property type="entry name" value="Urea_COase"/>
</dbReference>
<dbReference type="SUPFAM" id="SSF160467">
    <property type="entry name" value="PH0987 N-terminal domain-like"/>
    <property type="match status" value="1"/>
</dbReference>
<dbReference type="NCBIfam" id="TIGR02712">
    <property type="entry name" value="urea_carbox"/>
    <property type="match status" value="1"/>
</dbReference>
<dbReference type="FunFam" id="3.40.50.20:FF:000010">
    <property type="entry name" value="Propionyl-CoA carboxylase subunit alpha"/>
    <property type="match status" value="1"/>
</dbReference>
<dbReference type="SMART" id="SM00797">
    <property type="entry name" value="AHS2"/>
    <property type="match status" value="1"/>
</dbReference>
<dbReference type="Pfam" id="PF02786">
    <property type="entry name" value="CPSase_L_D2"/>
    <property type="match status" value="1"/>
</dbReference>
<keyword evidence="4" id="KW-0378">Hydrolase</keyword>
<dbReference type="PROSITE" id="PS50975">
    <property type="entry name" value="ATP_GRASP"/>
    <property type="match status" value="1"/>
</dbReference>
<dbReference type="PROSITE" id="PS00866">
    <property type="entry name" value="CPSASE_1"/>
    <property type="match status" value="1"/>
</dbReference>
<dbReference type="InterPro" id="IPR005481">
    <property type="entry name" value="BC-like_N"/>
</dbReference>
<dbReference type="CDD" id="cd06850">
    <property type="entry name" value="biotinyl_domain"/>
    <property type="match status" value="1"/>
</dbReference>
<evidence type="ECO:0000256" key="6">
    <source>
        <dbReference type="ARBA" id="ARBA00023267"/>
    </source>
</evidence>
<dbReference type="Gene3D" id="3.30.470.20">
    <property type="entry name" value="ATP-grasp fold, B domain"/>
    <property type="match status" value="1"/>
</dbReference>
<dbReference type="SUPFAM" id="SSF51246">
    <property type="entry name" value="Rudiment single hybrid motif"/>
    <property type="match status" value="1"/>
</dbReference>
<evidence type="ECO:0000256" key="4">
    <source>
        <dbReference type="ARBA" id="ARBA00022801"/>
    </source>
</evidence>
<dbReference type="InterPro" id="IPR016185">
    <property type="entry name" value="PreATP-grasp_dom_sf"/>
</dbReference>
<feature type="domain" description="Lipoyl-binding" evidence="8">
    <location>
        <begin position="1124"/>
        <end position="1202"/>
    </location>
</feature>
<dbReference type="PANTHER" id="PTHR18866:SF128">
    <property type="entry name" value="UREA AMIDOLYASE"/>
    <property type="match status" value="1"/>
</dbReference>
<dbReference type="EMBL" id="RBVX01000005">
    <property type="protein sequence ID" value="RSL34043.1"/>
    <property type="molecule type" value="Genomic_DNA"/>
</dbReference>
<dbReference type="GO" id="GO:0004847">
    <property type="term" value="F:urea carboxylase activity"/>
    <property type="evidence" value="ECO:0007669"/>
    <property type="project" value="UniProtKB-EC"/>
</dbReference>
<dbReference type="Pfam" id="PF00289">
    <property type="entry name" value="Biotin_carb_N"/>
    <property type="match status" value="1"/>
</dbReference>
<dbReference type="InterPro" id="IPR011053">
    <property type="entry name" value="Single_hybrid_motif"/>
</dbReference>
<dbReference type="InterPro" id="IPR011761">
    <property type="entry name" value="ATP-grasp"/>
</dbReference>
<dbReference type="OrthoDB" id="9807469at2"/>
<keyword evidence="5 7" id="KW-0067">ATP-binding</keyword>
<feature type="domain" description="ATP-grasp" evidence="9">
    <location>
        <begin position="120"/>
        <end position="317"/>
    </location>
</feature>
<keyword evidence="12" id="KW-1185">Reference proteome</keyword>
<accession>A0A428N6C3</accession>
<evidence type="ECO:0000256" key="7">
    <source>
        <dbReference type="PROSITE-ProRule" id="PRU00409"/>
    </source>
</evidence>
<dbReference type="SMART" id="SM00878">
    <property type="entry name" value="Biotin_carb_C"/>
    <property type="match status" value="1"/>
</dbReference>
<dbReference type="Gene3D" id="2.40.50.100">
    <property type="match status" value="1"/>
</dbReference>
<dbReference type="PROSITE" id="PS00867">
    <property type="entry name" value="CPSASE_2"/>
    <property type="match status" value="1"/>
</dbReference>
<dbReference type="InterPro" id="IPR050856">
    <property type="entry name" value="Biotin_carboxylase_complex"/>
</dbReference>
<dbReference type="PANTHER" id="PTHR18866">
    <property type="entry name" value="CARBOXYLASE:PYRUVATE/ACETYL-COA/PROPIONYL-COA CARBOXYLASE"/>
    <property type="match status" value="1"/>
</dbReference>
<dbReference type="SUPFAM" id="SSF51230">
    <property type="entry name" value="Single hybrid motif"/>
    <property type="match status" value="1"/>
</dbReference>
<organism evidence="11 12">
    <name type="scientific">Salibacterium salarium</name>
    <dbReference type="NCBI Taxonomy" id="284579"/>
    <lineage>
        <taxon>Bacteria</taxon>
        <taxon>Bacillati</taxon>
        <taxon>Bacillota</taxon>
        <taxon>Bacilli</taxon>
        <taxon>Bacillales</taxon>
        <taxon>Bacillaceae</taxon>
    </lineage>
</organism>
<dbReference type="NCBIfam" id="TIGR00724">
    <property type="entry name" value="urea_amlyse_rel"/>
    <property type="match status" value="1"/>
</dbReference>
<evidence type="ECO:0000259" key="9">
    <source>
        <dbReference type="PROSITE" id="PS50975"/>
    </source>
</evidence>
<dbReference type="SMART" id="SM00796">
    <property type="entry name" value="AHS1"/>
    <property type="match status" value="1"/>
</dbReference>
<dbReference type="PROSITE" id="PS50979">
    <property type="entry name" value="BC"/>
    <property type="match status" value="1"/>
</dbReference>
<keyword evidence="3 7" id="KW-0547">Nucleotide-binding</keyword>
<dbReference type="Pfam" id="PF02626">
    <property type="entry name" value="CT_A_B"/>
    <property type="match status" value="1"/>
</dbReference>
<evidence type="ECO:0000256" key="5">
    <source>
        <dbReference type="ARBA" id="ARBA00022840"/>
    </source>
</evidence>
<dbReference type="GO" id="GO:0046872">
    <property type="term" value="F:metal ion binding"/>
    <property type="evidence" value="ECO:0007669"/>
    <property type="project" value="InterPro"/>
</dbReference>
<dbReference type="InterPro" id="IPR003778">
    <property type="entry name" value="CT_A_B"/>
</dbReference>
<dbReference type="RefSeq" id="WP_125555312.1">
    <property type="nucleotide sequence ID" value="NZ_RBVX01000005.1"/>
</dbReference>
<dbReference type="InterPro" id="IPR011764">
    <property type="entry name" value="Biotin_carboxylation_dom"/>
</dbReference>
<dbReference type="Pfam" id="PF00364">
    <property type="entry name" value="Biotin_lipoyl"/>
    <property type="match status" value="1"/>
</dbReference>
<dbReference type="SUPFAM" id="SSF52440">
    <property type="entry name" value="PreATP-grasp domain"/>
    <property type="match status" value="1"/>
</dbReference>
<dbReference type="Gene3D" id="3.30.1360.40">
    <property type="match status" value="1"/>
</dbReference>
<dbReference type="Proteomes" id="UP000275076">
    <property type="component" value="Unassembled WGS sequence"/>
</dbReference>
<evidence type="ECO:0000313" key="12">
    <source>
        <dbReference type="Proteomes" id="UP000275076"/>
    </source>
</evidence>
<dbReference type="InterPro" id="IPR011054">
    <property type="entry name" value="Rudment_hybrid_motif"/>
</dbReference>
<dbReference type="EC" id="6.3.4.6" evidence="11"/>
<protein>
    <submittedName>
        <fullName evidence="11">Urea carboxylase</fullName>
        <ecNumber evidence="11">6.3.4.6</ecNumber>
    </submittedName>
</protein>
<sequence>MFTKVLIANRGAIAVRIERTLKKMGISSVAVYTKADQDSLHVDNADEAVLIGEGAAQDSYLNTELILQTSRETGAEAIHPGYGFLSENADFARACEAENITFIGPEPEQMEIFGLKHSARDMAEKADVPLLPGTDLITDLDEAKAEAASIGYPVILKSTAGGGGIGMRVCESEQALMEAYESVKHLAETNFNDGGLFLEKYIGKARHIEVQIFGNQHHEVAALGERDCSIQRRNQKVVEESPAPNLSEAVRGKMGEAAKRLAATAGYHSAGTVEFLYDPETEEFYFLEVNTRLQVEHGVTEEVLGVDLVEWMVKEAAGELKNLDNLFEQPEGHSIQARIYAEDSKHDFRPSAGYLDSAQFSKDARNETWVKDGISITTLYDPMLAKVIVHGKDRQDALQKLAGALDESRFYGITTNLQYLQALLEEESFKTGDVYTQLLKGFAPTEKAIEVLDGGVQTTVQDWPGRTGHWDVGVPPCGCMDPFSFRLGNAILGNSQDASGLELTLRGGSYVFRDDMYFCLTGANMEAELDEVNVPMYQPILAKKDQVLDFQQTSEGMRTYLLVEGGLDMPKILDSSATFTLGGFGGHGGRELRPGDVLGVRKGSKPASFAKLPEPYQPKLTNTWTIGVIPGPHCTEEFLQEDYLTQLTETEWGVHFNSSRTGVRLNGPAPNWTREDGGEAGLHPSNIHDNAYAVGTLDLTGDMPILLGPDGPSLGGFVCPVTTASAEFWKIGQLHPGDTVRFQLLTIEEANEMRQQQEKNINDITAGNQKELQPVRLPEIQQTFDPNYPLFIYEETNRRFPISVRSSGDEYILVEYGEMALDLMYRFQVQVLMEAIASDGEIPVIEMTPGVRSLQIHIDPLKMTVYEAGRKVLSVDEQLPPLESMEVPSRIVKLPLSWNDPSVQLATERYQQNVRPDAPWCPDNLEFIRRINGLGSIEDVKKIVFDANYLVLGLGDVYLGAPLATPTDPRHRLVTTKYNPARTWTPENAVGIGGAYMCVYGMEGPGGYQFVGRTIQMWNKLQPTQSFEPGKPWLLRFFDQIQYYPVSHEELTQLREDFLRGRFEADITETTFKLGDYLDFQESIKESTKEFRENQLAAFNAERERWKELGIAEHVGEENSGGAILEEELPEGETAARTTMPGSVWKVLVETGQYVQKDETIVIEESMKMEFPQHAPCDGYISSVHVQPGDEVQAGQLIAGITEEKESEVSV</sequence>
<evidence type="ECO:0000256" key="3">
    <source>
        <dbReference type="ARBA" id="ARBA00022741"/>
    </source>
</evidence>
<dbReference type="SUPFAM" id="SSF50891">
    <property type="entry name" value="Cyclophilin-like"/>
    <property type="match status" value="2"/>
</dbReference>
<dbReference type="Pfam" id="PF02785">
    <property type="entry name" value="Biotin_carb_C"/>
    <property type="match status" value="1"/>
</dbReference>
<evidence type="ECO:0000256" key="2">
    <source>
        <dbReference type="ARBA" id="ARBA00022598"/>
    </source>
</evidence>
<dbReference type="GO" id="GO:0016787">
    <property type="term" value="F:hydrolase activity"/>
    <property type="evidence" value="ECO:0007669"/>
    <property type="project" value="UniProtKB-KW"/>
</dbReference>
<dbReference type="InterPro" id="IPR005482">
    <property type="entry name" value="Biotin_COase_C"/>
</dbReference>
<name>A0A428N6C3_9BACI</name>
<feature type="domain" description="Biotin carboxylation" evidence="10">
    <location>
        <begin position="1"/>
        <end position="444"/>
    </location>
</feature>
<keyword evidence="2 11" id="KW-0436">Ligase</keyword>
<dbReference type="Gene3D" id="2.40.100.10">
    <property type="entry name" value="Cyclophilin-like"/>
    <property type="match status" value="2"/>
</dbReference>
<dbReference type="InterPro" id="IPR000089">
    <property type="entry name" value="Biotin_lipoyl"/>
</dbReference>
<dbReference type="InterPro" id="IPR005479">
    <property type="entry name" value="CPAse_ATP-bd"/>
</dbReference>
<gene>
    <name evidence="11" type="primary">uca</name>
    <name evidence="11" type="ORF">D7Z54_08000</name>
</gene>
<evidence type="ECO:0000259" key="10">
    <source>
        <dbReference type="PROSITE" id="PS50979"/>
    </source>
</evidence>
<dbReference type="SUPFAM" id="SSF56059">
    <property type="entry name" value="Glutathione synthetase ATP-binding domain-like"/>
    <property type="match status" value="1"/>
</dbReference>
<evidence type="ECO:0000256" key="1">
    <source>
        <dbReference type="ARBA" id="ARBA00001953"/>
    </source>
</evidence>
<evidence type="ECO:0000259" key="8">
    <source>
        <dbReference type="PROSITE" id="PS50968"/>
    </source>
</evidence>
<dbReference type="InterPro" id="IPR003833">
    <property type="entry name" value="CT_C_D"/>
</dbReference>
<proteinExistence type="predicted"/>
<dbReference type="GO" id="GO:0005524">
    <property type="term" value="F:ATP binding"/>
    <property type="evidence" value="ECO:0007669"/>
    <property type="project" value="UniProtKB-UniRule"/>
</dbReference>
<keyword evidence="6" id="KW-0092">Biotin</keyword>
<comment type="caution">
    <text evidence="11">The sequence shown here is derived from an EMBL/GenBank/DDBJ whole genome shotgun (WGS) entry which is preliminary data.</text>
</comment>
<dbReference type="InterPro" id="IPR029000">
    <property type="entry name" value="Cyclophilin-like_dom_sf"/>
</dbReference>
<comment type="cofactor">
    <cofactor evidence="1">
        <name>biotin</name>
        <dbReference type="ChEBI" id="CHEBI:57586"/>
    </cofactor>
</comment>
<dbReference type="Pfam" id="PF02682">
    <property type="entry name" value="CT_C_D"/>
    <property type="match status" value="1"/>
</dbReference>